<evidence type="ECO:0000313" key="2">
    <source>
        <dbReference type="Proteomes" id="UP000287756"/>
    </source>
</evidence>
<dbReference type="KEGG" id="hli:HLI_13405"/>
<gene>
    <name evidence="1" type="ORF">HLI_13405</name>
</gene>
<evidence type="ECO:0000313" key="1">
    <source>
        <dbReference type="EMBL" id="QAS53112.1"/>
    </source>
</evidence>
<protein>
    <submittedName>
        <fullName evidence="1">Uncharacterized protein</fullName>
    </submittedName>
</protein>
<dbReference type="AlphaFoldDB" id="A0A410MEF2"/>
<proteinExistence type="predicted"/>
<organism evidence="1 2">
    <name type="scientific">Halobacillus litoralis</name>
    <dbReference type="NCBI Taxonomy" id="45668"/>
    <lineage>
        <taxon>Bacteria</taxon>
        <taxon>Bacillati</taxon>
        <taxon>Bacillota</taxon>
        <taxon>Bacilli</taxon>
        <taxon>Bacillales</taxon>
        <taxon>Bacillaceae</taxon>
        <taxon>Halobacillus</taxon>
    </lineage>
</organism>
<reference evidence="1 2" key="1">
    <citation type="submission" date="2018-01" db="EMBL/GenBank/DDBJ databases">
        <title>The whole genome sequencing and assembly of Halobacillus litoralis ERB031 strain.</title>
        <authorList>
            <person name="Lee S.-J."/>
            <person name="Park M.-K."/>
            <person name="Kim J.-Y."/>
            <person name="Lee Y.-J."/>
            <person name="Yi H."/>
            <person name="Bahn Y.-S."/>
            <person name="Kim J.F."/>
            <person name="Lee D.-W."/>
        </authorList>
    </citation>
    <scope>NUCLEOTIDE SEQUENCE [LARGE SCALE GENOMIC DNA]</scope>
    <source>
        <strain evidence="1 2">ERB 031</strain>
    </source>
</reference>
<dbReference type="EMBL" id="CP026118">
    <property type="protein sequence ID" value="QAS53112.1"/>
    <property type="molecule type" value="Genomic_DNA"/>
</dbReference>
<name>A0A410MEF2_9BACI</name>
<dbReference type="Proteomes" id="UP000287756">
    <property type="component" value="Chromosome"/>
</dbReference>
<accession>A0A410MEF2</accession>
<sequence>MTRFPWERSELPRKANRFPKPLFHTKVSESCLLDNYPCVEEFTTLNAPQRLLKTIQKEQLLSVALILEK</sequence>